<dbReference type="HOGENOM" id="CLU_153735_1_0_9"/>
<dbReference type="GO" id="GO:0006355">
    <property type="term" value="P:regulation of DNA-templated transcription"/>
    <property type="evidence" value="ECO:0007669"/>
    <property type="project" value="InterPro"/>
</dbReference>
<dbReference type="AlphaFoldDB" id="C2EI75"/>
<evidence type="ECO:0000313" key="2">
    <source>
        <dbReference type="Proteomes" id="UP000003531"/>
    </source>
</evidence>
<dbReference type="PANTHER" id="PTHR40026">
    <property type="entry name" value="PROTEIN VEG"/>
    <property type="match status" value="1"/>
</dbReference>
<comment type="caution">
    <text evidence="1">The sequence shown here is derived from an EMBL/GenBank/DDBJ whole genome shotgun (WGS) entry which is preliminary data.</text>
</comment>
<dbReference type="Proteomes" id="UP000003531">
    <property type="component" value="Unassembled WGS sequence"/>
</dbReference>
<organism evidence="1 2">
    <name type="scientific">Ligilactobacillus salivarius DSM 20555 = ATCC 11741</name>
    <dbReference type="NCBI Taxonomy" id="1423799"/>
    <lineage>
        <taxon>Bacteria</taxon>
        <taxon>Bacillati</taxon>
        <taxon>Bacillota</taxon>
        <taxon>Bacilli</taxon>
        <taxon>Lactobacillales</taxon>
        <taxon>Lactobacillaceae</taxon>
        <taxon>Ligilactobacillus</taxon>
    </lineage>
</organism>
<evidence type="ECO:0000313" key="1">
    <source>
        <dbReference type="EMBL" id="EEJ73732.1"/>
    </source>
</evidence>
<name>C2EI75_9LACO</name>
<protein>
    <recommendedName>
        <fullName evidence="3">Veg protein</fullName>
    </recommendedName>
</protein>
<accession>C2EI75</accession>
<dbReference type="Gene3D" id="2.30.30.100">
    <property type="match status" value="1"/>
</dbReference>
<dbReference type="Pfam" id="PF06257">
    <property type="entry name" value="VEG"/>
    <property type="match status" value="1"/>
</dbReference>
<evidence type="ECO:0008006" key="3">
    <source>
        <dbReference type="Google" id="ProtNLM"/>
    </source>
</evidence>
<dbReference type="InterPro" id="IPR009366">
    <property type="entry name" value="Protein_Veg"/>
</dbReference>
<reference evidence="1 2" key="1">
    <citation type="submission" date="2009-01" db="EMBL/GenBank/DDBJ databases">
        <authorList>
            <person name="Qin X."/>
            <person name="Bachman B."/>
            <person name="Battles P."/>
            <person name="Bell A."/>
            <person name="Bess C."/>
            <person name="Bickham C."/>
            <person name="Chaboub L."/>
            <person name="Chen D."/>
            <person name="Coyle M."/>
            <person name="Deiros D.R."/>
            <person name="Dinh H."/>
            <person name="Forbes L."/>
            <person name="Fowler G."/>
            <person name="Francisco L."/>
            <person name="Fu Q."/>
            <person name="Gubbala S."/>
            <person name="Hale W."/>
            <person name="Han Y."/>
            <person name="Hemphill L."/>
            <person name="Highlander S.K."/>
            <person name="Hirani K."/>
            <person name="Hogues M."/>
            <person name="Jackson L."/>
            <person name="Jakkamsetti A."/>
            <person name="Javaid M."/>
            <person name="Jiang H."/>
            <person name="Korchina V."/>
            <person name="Kovar C."/>
            <person name="Lara F."/>
            <person name="Lee S."/>
            <person name="Mata R."/>
            <person name="Mathew T."/>
            <person name="Moen C."/>
            <person name="Morales K."/>
            <person name="Munidasa M."/>
            <person name="Nazareth L."/>
            <person name="Ngo R."/>
            <person name="Nguyen L."/>
            <person name="Okwuonu G."/>
            <person name="Ongeri F."/>
            <person name="Patil S."/>
            <person name="Petrosino J."/>
            <person name="Pham C."/>
            <person name="Pham P."/>
            <person name="Pu L.-L."/>
            <person name="Puazo M."/>
            <person name="Raj R."/>
            <person name="Reid J."/>
            <person name="Rouhana J."/>
            <person name="Saada N."/>
            <person name="Shang Y."/>
            <person name="Simmons D."/>
            <person name="Thornton R."/>
            <person name="Warren J."/>
            <person name="Weissenberger G."/>
            <person name="Zhang J."/>
            <person name="Zhang L."/>
            <person name="Zhou C."/>
            <person name="Zhu D."/>
            <person name="Muzny D."/>
            <person name="Worley K."/>
            <person name="Gibbs R."/>
        </authorList>
    </citation>
    <scope>NUCLEOTIDE SEQUENCE [LARGE SCALE GENOMIC DNA]</scope>
    <source>
        <strain evidence="1 2">ATCC 11741</strain>
    </source>
</reference>
<sequence length="103" mass="11922">MSLKLKCDKIDYFDWLWYTIFQRGGHMPITITSIKAKLDGKIGEPLTITSRLGRKKSKTKHGVLRETFPSVFIIELNHDENAVERVSYSYTDILTKNIELNFG</sequence>
<dbReference type="EMBL" id="ACGT01000028">
    <property type="protein sequence ID" value="EEJ73732.1"/>
    <property type="molecule type" value="Genomic_DNA"/>
</dbReference>
<proteinExistence type="predicted"/>
<gene>
    <name evidence="1" type="ORF">HMPREF0545_1347</name>
</gene>
<dbReference type="PANTHER" id="PTHR40026:SF1">
    <property type="entry name" value="PROTEIN VEG"/>
    <property type="match status" value="1"/>
</dbReference>